<dbReference type="InterPro" id="IPR011993">
    <property type="entry name" value="PH-like_dom_sf"/>
</dbReference>
<evidence type="ECO:0000259" key="4">
    <source>
        <dbReference type="Pfam" id="PF16979"/>
    </source>
</evidence>
<dbReference type="Pfam" id="PF16979">
    <property type="entry name" value="SIN1_PH"/>
    <property type="match status" value="1"/>
</dbReference>
<dbReference type="GO" id="GO:0005886">
    <property type="term" value="C:plasma membrane"/>
    <property type="evidence" value="ECO:0007669"/>
    <property type="project" value="TreeGrafter"/>
</dbReference>
<sequence length="1056" mass="118487">MTFPLEQSQLLLHLRTTYLCLGEDSEYFGRIISNETCNTQEQFGESQFSHSPPITFETDLQHQSHGAVFGASTAYENRISRKTKAKRGTKRESSRSRRFSEKDVELINPSIDERDEHHNSNEMQNLNDSDPSHEMIGTHEFYLDQNEIRDSSTPREASVEVPQEKGGWVARNINFGLRNHAKSPPTDNQNRSKIANFRPKTNFPISKLFHPIRRATSDSDSSDDDPTKRRTALPSNGPKLPKRLENNREDRSSTIIEGNESSTDIATIDSDFGVPVDSKGQVLNNLYNLSFASNTKTHSNSKYKFKHNSKSKSKSNSNSKSKTKSTVNDTDNYNTTYDESFQSDEQETDTEEELEEEADDDDDEDEYQEGADDDDEEDEYSNDLEFTDLDQDSLLDSTLMSETFNSGAEEVTTSGNEPILNYGNQRGDQKPRSNTIGDNTVPRNYDTNFLESQTSSAELTSFRNRAFTNLSMTPAPTLTFTKRDPKQMTAAATTATTTTTTTAAAAASPTSVLSSLPSNKVSKLSLVFNSKLKSPNTNPLQFYGFVGRVDTATQSSATVNVFVPPRTAPVIRDLKLNSLASISDCIGFILYTLFAGLNIKDVKDFTNLDPNTWRLELVDEDGDTYGAFGILDRGRAFSSYNCPRDIALCKVENPAEVRKNERDTPILPEVKDAIEQAKNTEQTLQDGERPAVALRATLHLGMKHGAGLGLDLGLGQSSIPEEKFLIMVYEYDSSGIPEKVAFSAPRVYNMGQVLKEFCSSRGLITAKYRFKVQTQHVSQTRFVKDVEMCGDLPLRELVLVPSDFSLVTGNSLFNNSAGKATSNITPAELTLPRITPTNDQLGRKDEIEDNAMLTHDVSAISKRPVREGTNSSVIKGNSANTNKYLEELISGFNPQLPININSIYFKWTVTKTNSKMKKMKLKTYNQRMFIIDGDYIHLTPPDYLNSGTEPGGGLGQHHNFNHHNLNHQYIRSARKQLLKTYSFHITQVLRLKQYSKSPDHFRILVQKQQFDNGTAILSKEMMKKFYLIAQSESECCEIISKLKWVLQVYKLSTSEI</sequence>
<dbReference type="PANTHER" id="PTHR13335:SF1">
    <property type="entry name" value="TARGET OF RAPAMYCIN COMPLEX 2 SUBUNIT MAPKAP1"/>
    <property type="match status" value="1"/>
</dbReference>
<protein>
    <recommendedName>
        <fullName evidence="7">Sin1 middle CRIM domain-containing protein</fullName>
    </recommendedName>
</protein>
<reference evidence="5 6" key="1">
    <citation type="journal article" date="2009" name="Nature">
        <title>Evolution of pathogenicity and sexual reproduction in eight Candida genomes.</title>
        <authorList>
            <person name="Butler G."/>
            <person name="Rasmussen M.D."/>
            <person name="Lin M.F."/>
            <person name="Santos M.A."/>
            <person name="Sakthikumar S."/>
            <person name="Munro C.A."/>
            <person name="Rheinbay E."/>
            <person name="Grabherr M."/>
            <person name="Forche A."/>
            <person name="Reedy J.L."/>
            <person name="Agrafioti I."/>
            <person name="Arnaud M.B."/>
            <person name="Bates S."/>
            <person name="Brown A.J."/>
            <person name="Brunke S."/>
            <person name="Costanzo M.C."/>
            <person name="Fitzpatrick D.A."/>
            <person name="de Groot P.W."/>
            <person name="Harris D."/>
            <person name="Hoyer L.L."/>
            <person name="Hube B."/>
            <person name="Klis F.M."/>
            <person name="Kodira C."/>
            <person name="Lennard N."/>
            <person name="Logue M.E."/>
            <person name="Martin R."/>
            <person name="Neiman A.M."/>
            <person name="Nikolaou E."/>
            <person name="Quail M.A."/>
            <person name="Quinn J."/>
            <person name="Santos M.C."/>
            <person name="Schmitzberger F.F."/>
            <person name="Sherlock G."/>
            <person name="Shah P."/>
            <person name="Silverstein K.A."/>
            <person name="Skrzypek M.S."/>
            <person name="Soll D."/>
            <person name="Staggs R."/>
            <person name="Stansfield I."/>
            <person name="Stumpf M.P."/>
            <person name="Sudbery P.E."/>
            <person name="Srikantha T."/>
            <person name="Zeng Q."/>
            <person name="Berman J."/>
            <person name="Berriman M."/>
            <person name="Heitman J."/>
            <person name="Gow N.A."/>
            <person name="Lorenz M.C."/>
            <person name="Birren B.W."/>
            <person name="Kellis M."/>
            <person name="Cuomo C.A."/>
        </authorList>
    </citation>
    <scope>NUCLEOTIDE SEQUENCE [LARGE SCALE GENOMIC DNA]</scope>
    <source>
        <strain evidence="6">ATCC 11503 / BCRC 21390 / CBS 2605 / JCM 1781 / NBRC 1676 / NRRL YB-4239</strain>
    </source>
</reference>
<feature type="domain" description="SIN1-type PH" evidence="4">
    <location>
        <begin position="915"/>
        <end position="1047"/>
    </location>
</feature>
<gene>
    <name evidence="5" type="ORF">LELG_03614</name>
</gene>
<dbReference type="InterPro" id="IPR008828">
    <property type="entry name" value="Sin1/Avo1"/>
</dbReference>
<dbReference type="Pfam" id="PF16978">
    <property type="entry name" value="CRIM"/>
    <property type="match status" value="1"/>
</dbReference>
<feature type="region of interest" description="Disordered" evidence="2">
    <location>
        <begin position="80"/>
        <end position="134"/>
    </location>
</feature>
<feature type="compositionally biased region" description="Low complexity" evidence="2">
    <location>
        <begin position="314"/>
        <end position="338"/>
    </location>
</feature>
<feature type="domain" description="CRIM" evidence="3">
    <location>
        <begin position="522"/>
        <end position="661"/>
    </location>
</feature>
<dbReference type="STRING" id="379508.A5E1X7"/>
<dbReference type="GO" id="GO:0005737">
    <property type="term" value="C:cytoplasm"/>
    <property type="evidence" value="ECO:0007669"/>
    <property type="project" value="TreeGrafter"/>
</dbReference>
<evidence type="ECO:0000256" key="1">
    <source>
        <dbReference type="ARBA" id="ARBA00009407"/>
    </source>
</evidence>
<proteinExistence type="inferred from homology"/>
<dbReference type="VEuPathDB" id="FungiDB:LELG_03614"/>
<dbReference type="PANTHER" id="PTHR13335">
    <property type="entry name" value="TARGET OF RAPAMYCIN COMPLEX 2 SUBUNIT MAPKAP1"/>
    <property type="match status" value="1"/>
</dbReference>
<dbReference type="GO" id="GO:0031932">
    <property type="term" value="C:TORC2 complex"/>
    <property type="evidence" value="ECO:0007669"/>
    <property type="project" value="InterPro"/>
</dbReference>
<feature type="region of interest" description="Disordered" evidence="2">
    <location>
        <begin position="298"/>
        <end position="380"/>
    </location>
</feature>
<dbReference type="InterPro" id="IPR031313">
    <property type="entry name" value="Sin1_PH_dom"/>
</dbReference>
<dbReference type="eggNOG" id="KOG3739">
    <property type="taxonomic scope" value="Eukaryota"/>
</dbReference>
<feature type="region of interest" description="Disordered" evidence="2">
    <location>
        <begin position="406"/>
        <end position="445"/>
    </location>
</feature>
<feature type="compositionally biased region" description="Basic and acidic residues" evidence="2">
    <location>
        <begin position="90"/>
        <end position="120"/>
    </location>
</feature>
<feature type="compositionally biased region" description="Polar residues" evidence="2">
    <location>
        <begin position="253"/>
        <end position="262"/>
    </location>
</feature>
<feature type="compositionally biased region" description="Basic residues" evidence="2">
    <location>
        <begin position="299"/>
        <end position="313"/>
    </location>
</feature>
<evidence type="ECO:0000313" key="6">
    <source>
        <dbReference type="Proteomes" id="UP000001996"/>
    </source>
</evidence>
<dbReference type="OMA" id="KWVLQVY"/>
<dbReference type="AlphaFoldDB" id="A5E1X7"/>
<organism evidence="5 6">
    <name type="scientific">Lodderomyces elongisporus (strain ATCC 11503 / CBS 2605 / JCM 1781 / NBRC 1676 / NRRL YB-4239)</name>
    <name type="common">Yeast</name>
    <name type="synonym">Saccharomyces elongisporus</name>
    <dbReference type="NCBI Taxonomy" id="379508"/>
    <lineage>
        <taxon>Eukaryota</taxon>
        <taxon>Fungi</taxon>
        <taxon>Dikarya</taxon>
        <taxon>Ascomycota</taxon>
        <taxon>Saccharomycotina</taxon>
        <taxon>Pichiomycetes</taxon>
        <taxon>Debaryomycetaceae</taxon>
        <taxon>Candida/Lodderomyces clade</taxon>
        <taxon>Lodderomyces</taxon>
    </lineage>
</organism>
<feature type="region of interest" description="Disordered" evidence="2">
    <location>
        <begin position="177"/>
        <end position="262"/>
    </location>
</feature>
<dbReference type="Proteomes" id="UP000001996">
    <property type="component" value="Unassembled WGS sequence"/>
</dbReference>
<feature type="compositionally biased region" description="Acidic residues" evidence="2">
    <location>
        <begin position="341"/>
        <end position="380"/>
    </location>
</feature>
<dbReference type="OrthoDB" id="241990at2759"/>
<evidence type="ECO:0000256" key="2">
    <source>
        <dbReference type="SAM" id="MobiDB-lite"/>
    </source>
</evidence>
<accession>A5E1X7</accession>
<dbReference type="GO" id="GO:0038203">
    <property type="term" value="P:TORC2 signaling"/>
    <property type="evidence" value="ECO:0007669"/>
    <property type="project" value="TreeGrafter"/>
</dbReference>
<evidence type="ECO:0000259" key="3">
    <source>
        <dbReference type="Pfam" id="PF16978"/>
    </source>
</evidence>
<name>A5E1X7_LODEL</name>
<dbReference type="InParanoid" id="A5E1X7"/>
<keyword evidence="6" id="KW-1185">Reference proteome</keyword>
<feature type="compositionally biased region" description="Basic residues" evidence="2">
    <location>
        <begin position="80"/>
        <end position="89"/>
    </location>
</feature>
<feature type="compositionally biased region" description="Basic and acidic residues" evidence="2">
    <location>
        <begin position="242"/>
        <end position="252"/>
    </location>
</feature>
<dbReference type="HOGENOM" id="CLU_007150_0_0_1"/>
<evidence type="ECO:0008006" key="7">
    <source>
        <dbReference type="Google" id="ProtNLM"/>
    </source>
</evidence>
<dbReference type="EMBL" id="CH981527">
    <property type="protein sequence ID" value="EDK45435.1"/>
    <property type="molecule type" value="Genomic_DNA"/>
</dbReference>
<dbReference type="Gene3D" id="2.30.29.30">
    <property type="entry name" value="Pleckstrin-homology domain (PH domain)/Phosphotyrosine-binding domain (PTB)"/>
    <property type="match status" value="1"/>
</dbReference>
<dbReference type="GO" id="GO:0005546">
    <property type="term" value="F:phosphatidylinositol-4,5-bisphosphate binding"/>
    <property type="evidence" value="ECO:0007669"/>
    <property type="project" value="TreeGrafter"/>
</dbReference>
<comment type="similarity">
    <text evidence="1">Belongs to the SIN1 family.</text>
</comment>
<dbReference type="InterPro" id="IPR031567">
    <property type="entry name" value="CRIM_dom"/>
</dbReference>
<evidence type="ECO:0000313" key="5">
    <source>
        <dbReference type="EMBL" id="EDK45435.1"/>
    </source>
</evidence>